<dbReference type="Proteomes" id="UP001163105">
    <property type="component" value="Unassembled WGS sequence"/>
</dbReference>
<dbReference type="EMBL" id="JAQHRD010000015">
    <property type="protein sequence ID" value="KAJ6436928.1"/>
    <property type="molecule type" value="Genomic_DNA"/>
</dbReference>
<evidence type="ECO:0000313" key="2">
    <source>
        <dbReference type="EMBL" id="KAJ6436928.1"/>
    </source>
</evidence>
<feature type="region of interest" description="Disordered" evidence="1">
    <location>
        <begin position="95"/>
        <end position="114"/>
    </location>
</feature>
<comment type="caution">
    <text evidence="2">The sequence shown here is derived from an EMBL/GenBank/DDBJ whole genome shotgun (WGS) entry which is preliminary data.</text>
</comment>
<proteinExistence type="predicted"/>
<evidence type="ECO:0000256" key="1">
    <source>
        <dbReference type="SAM" id="MobiDB-lite"/>
    </source>
</evidence>
<keyword evidence="3" id="KW-1185">Reference proteome</keyword>
<accession>A0AB34FCJ5</accession>
<organism evidence="2 3">
    <name type="scientific">Purpureocillium lavendulum</name>
    <dbReference type="NCBI Taxonomy" id="1247861"/>
    <lineage>
        <taxon>Eukaryota</taxon>
        <taxon>Fungi</taxon>
        <taxon>Dikarya</taxon>
        <taxon>Ascomycota</taxon>
        <taxon>Pezizomycotina</taxon>
        <taxon>Sordariomycetes</taxon>
        <taxon>Hypocreomycetidae</taxon>
        <taxon>Hypocreales</taxon>
        <taxon>Ophiocordycipitaceae</taxon>
        <taxon>Purpureocillium</taxon>
    </lineage>
</organism>
<gene>
    <name evidence="2" type="ORF">O9K51_10464</name>
</gene>
<feature type="region of interest" description="Disordered" evidence="1">
    <location>
        <begin position="1"/>
        <end position="71"/>
    </location>
</feature>
<evidence type="ECO:0000313" key="3">
    <source>
        <dbReference type="Proteomes" id="UP001163105"/>
    </source>
</evidence>
<feature type="compositionally biased region" description="Basic residues" evidence="1">
    <location>
        <begin position="55"/>
        <end position="68"/>
    </location>
</feature>
<feature type="compositionally biased region" description="Polar residues" evidence="1">
    <location>
        <begin position="20"/>
        <end position="35"/>
    </location>
</feature>
<sequence>MIDDDEDHPAKRPKYDAPPQASQGSDFTSRTTLGQCLQPRLGFEVSVQGPPSTRHPPHQRRQTNKHHAAPTIAGISIAQLGSIAKDRAIRDDFAKRRWESSLPSPSTSEDERTG</sequence>
<protein>
    <submittedName>
        <fullName evidence="2">Uncharacterized protein</fullName>
    </submittedName>
</protein>
<reference evidence="2" key="1">
    <citation type="submission" date="2023-01" db="EMBL/GenBank/DDBJ databases">
        <title>The growth and conidiation of Purpureocillium lavendulum are regulated by nitrogen source and histone H3K14 acetylation.</title>
        <authorList>
            <person name="Tang P."/>
            <person name="Han J."/>
            <person name="Zhang C."/>
            <person name="Tang P."/>
            <person name="Qi F."/>
            <person name="Zhang K."/>
            <person name="Liang L."/>
        </authorList>
    </citation>
    <scope>NUCLEOTIDE SEQUENCE</scope>
    <source>
        <strain evidence="2">YMF1.00683</strain>
    </source>
</reference>
<dbReference type="AlphaFoldDB" id="A0AB34FCJ5"/>
<name>A0AB34FCJ5_9HYPO</name>